<evidence type="ECO:0000256" key="4">
    <source>
        <dbReference type="ARBA" id="ARBA00022475"/>
    </source>
</evidence>
<dbReference type="InterPro" id="IPR005467">
    <property type="entry name" value="His_kinase_dom"/>
</dbReference>
<keyword evidence="7" id="KW-0812">Transmembrane</keyword>
<comment type="subcellular location">
    <subcellularLocation>
        <location evidence="2">Cell membrane</location>
        <topology evidence="2">Multi-pass membrane protein</topology>
    </subcellularLocation>
</comment>
<dbReference type="PANTHER" id="PTHR45528">
    <property type="entry name" value="SENSOR HISTIDINE KINASE CPXA"/>
    <property type="match status" value="1"/>
</dbReference>
<dbReference type="Pfam" id="PF00512">
    <property type="entry name" value="HisKA"/>
    <property type="match status" value="1"/>
</dbReference>
<dbReference type="GO" id="GO:0005886">
    <property type="term" value="C:plasma membrane"/>
    <property type="evidence" value="ECO:0007669"/>
    <property type="project" value="UniProtKB-SubCell"/>
</dbReference>
<feature type="domain" description="Histidine kinase" evidence="15">
    <location>
        <begin position="90"/>
        <end position="296"/>
    </location>
</feature>
<dbReference type="CDD" id="cd00082">
    <property type="entry name" value="HisKA"/>
    <property type="match status" value="1"/>
</dbReference>
<evidence type="ECO:0000259" key="15">
    <source>
        <dbReference type="PROSITE" id="PS50109"/>
    </source>
</evidence>
<evidence type="ECO:0000256" key="14">
    <source>
        <dbReference type="SAM" id="Coils"/>
    </source>
</evidence>
<evidence type="ECO:0000256" key="3">
    <source>
        <dbReference type="ARBA" id="ARBA00012438"/>
    </source>
</evidence>
<dbReference type="Proteomes" id="UP000184032">
    <property type="component" value="Unassembled WGS sequence"/>
</dbReference>
<dbReference type="OrthoDB" id="9780718at2"/>
<organism evidence="16 17">
    <name type="scientific">Anaerosphaera aminiphila DSM 21120</name>
    <dbReference type="NCBI Taxonomy" id="1120995"/>
    <lineage>
        <taxon>Bacteria</taxon>
        <taxon>Bacillati</taxon>
        <taxon>Bacillota</taxon>
        <taxon>Tissierellia</taxon>
        <taxon>Tissierellales</taxon>
        <taxon>Peptoniphilaceae</taxon>
        <taxon>Anaerosphaera</taxon>
    </lineage>
</organism>
<name>A0A1M5NSB9_9FIRM</name>
<keyword evidence="6" id="KW-0808">Transferase</keyword>
<dbReference type="PANTHER" id="PTHR45528:SF1">
    <property type="entry name" value="SENSOR HISTIDINE KINASE CPXA"/>
    <property type="match status" value="1"/>
</dbReference>
<dbReference type="Gene3D" id="1.10.287.130">
    <property type="match status" value="1"/>
</dbReference>
<keyword evidence="5" id="KW-0597">Phosphoprotein</keyword>
<evidence type="ECO:0000256" key="5">
    <source>
        <dbReference type="ARBA" id="ARBA00022553"/>
    </source>
</evidence>
<evidence type="ECO:0000256" key="6">
    <source>
        <dbReference type="ARBA" id="ARBA00022679"/>
    </source>
</evidence>
<dbReference type="SUPFAM" id="SSF47384">
    <property type="entry name" value="Homodimeric domain of signal transducing histidine kinase"/>
    <property type="match status" value="1"/>
</dbReference>
<keyword evidence="17" id="KW-1185">Reference proteome</keyword>
<dbReference type="EMBL" id="FQXI01000001">
    <property type="protein sequence ID" value="SHG92358.1"/>
    <property type="molecule type" value="Genomic_DNA"/>
</dbReference>
<comment type="catalytic activity">
    <reaction evidence="1">
        <text>ATP + protein L-histidine = ADP + protein N-phospho-L-histidine.</text>
        <dbReference type="EC" id="2.7.13.3"/>
    </reaction>
</comment>
<keyword evidence="8" id="KW-0547">Nucleotide-binding</keyword>
<dbReference type="AlphaFoldDB" id="A0A1M5NSB9"/>
<dbReference type="SUPFAM" id="SSF55874">
    <property type="entry name" value="ATPase domain of HSP90 chaperone/DNA topoisomerase II/histidine kinase"/>
    <property type="match status" value="1"/>
</dbReference>
<gene>
    <name evidence="16" type="ORF">SAMN02745245_00049</name>
</gene>
<keyword evidence="13" id="KW-0472">Membrane</keyword>
<proteinExistence type="predicted"/>
<dbReference type="RefSeq" id="WP_083529007.1">
    <property type="nucleotide sequence ID" value="NZ_FQXI01000001.1"/>
</dbReference>
<dbReference type="GO" id="GO:0005524">
    <property type="term" value="F:ATP binding"/>
    <property type="evidence" value="ECO:0007669"/>
    <property type="project" value="UniProtKB-KW"/>
</dbReference>
<evidence type="ECO:0000256" key="9">
    <source>
        <dbReference type="ARBA" id="ARBA00022777"/>
    </source>
</evidence>
<evidence type="ECO:0000256" key="11">
    <source>
        <dbReference type="ARBA" id="ARBA00022989"/>
    </source>
</evidence>
<keyword evidence="14" id="KW-0175">Coiled coil</keyword>
<dbReference type="SMART" id="SM00388">
    <property type="entry name" value="HisKA"/>
    <property type="match status" value="1"/>
</dbReference>
<evidence type="ECO:0000256" key="12">
    <source>
        <dbReference type="ARBA" id="ARBA00023012"/>
    </source>
</evidence>
<evidence type="ECO:0000256" key="8">
    <source>
        <dbReference type="ARBA" id="ARBA00022741"/>
    </source>
</evidence>
<protein>
    <recommendedName>
        <fullName evidence="3">histidine kinase</fullName>
        <ecNumber evidence="3">2.7.13.3</ecNumber>
    </recommendedName>
</protein>
<dbReference type="GO" id="GO:0000155">
    <property type="term" value="F:phosphorelay sensor kinase activity"/>
    <property type="evidence" value="ECO:0007669"/>
    <property type="project" value="InterPro"/>
</dbReference>
<dbReference type="EC" id="2.7.13.3" evidence="3"/>
<sequence>MIKNLLLCLLLVTSLYYFYRYKSLKLNINGLVELLKNKIKRDNYSKMPDNTNNKIFNELVNNIDDLIIENKNLEIKKERVSKEYRDLLADLSHDLRTPLTSILGYIPLIKTDDEKSKGYLDTINGKAEYLNNLIENFYELSLISSTTYEAEKLEYIDLNELVYAIAFEYYDSFIKNNQNFKINAPESKLEILSSKELLSKAMHNILGNLLKYSEGNNEINILEEDKKIKIIVSNDTSLEDGDYNFLFERSRVIDRSRKNSTGIGLAIVKAAFDKLKYESSIYCKNGRFNIEIEIKK</sequence>
<dbReference type="Gene3D" id="3.30.565.10">
    <property type="entry name" value="Histidine kinase-like ATPase, C-terminal domain"/>
    <property type="match status" value="1"/>
</dbReference>
<keyword evidence="9 16" id="KW-0418">Kinase</keyword>
<dbReference type="InterPro" id="IPR003661">
    <property type="entry name" value="HisK_dim/P_dom"/>
</dbReference>
<feature type="coiled-coil region" evidence="14">
    <location>
        <begin position="56"/>
        <end position="90"/>
    </location>
</feature>
<reference evidence="16 17" key="1">
    <citation type="submission" date="2016-11" db="EMBL/GenBank/DDBJ databases">
        <authorList>
            <person name="Jaros S."/>
            <person name="Januszkiewicz K."/>
            <person name="Wedrychowicz H."/>
        </authorList>
    </citation>
    <scope>NUCLEOTIDE SEQUENCE [LARGE SCALE GENOMIC DNA]</scope>
    <source>
        <strain evidence="16 17">DSM 21120</strain>
    </source>
</reference>
<evidence type="ECO:0000313" key="16">
    <source>
        <dbReference type="EMBL" id="SHG92358.1"/>
    </source>
</evidence>
<dbReference type="InterPro" id="IPR050398">
    <property type="entry name" value="HssS/ArlS-like"/>
</dbReference>
<dbReference type="PROSITE" id="PS50109">
    <property type="entry name" value="HIS_KIN"/>
    <property type="match status" value="1"/>
</dbReference>
<keyword evidence="11" id="KW-1133">Transmembrane helix</keyword>
<evidence type="ECO:0000256" key="7">
    <source>
        <dbReference type="ARBA" id="ARBA00022692"/>
    </source>
</evidence>
<evidence type="ECO:0000256" key="2">
    <source>
        <dbReference type="ARBA" id="ARBA00004651"/>
    </source>
</evidence>
<keyword evidence="4" id="KW-1003">Cell membrane</keyword>
<dbReference type="STRING" id="1120995.SAMN02745245_00049"/>
<accession>A0A1M5NSB9</accession>
<dbReference type="InterPro" id="IPR036890">
    <property type="entry name" value="HATPase_C_sf"/>
</dbReference>
<keyword evidence="10" id="KW-0067">ATP-binding</keyword>
<evidence type="ECO:0000313" key="17">
    <source>
        <dbReference type="Proteomes" id="UP000184032"/>
    </source>
</evidence>
<dbReference type="InterPro" id="IPR036097">
    <property type="entry name" value="HisK_dim/P_sf"/>
</dbReference>
<evidence type="ECO:0000256" key="1">
    <source>
        <dbReference type="ARBA" id="ARBA00000085"/>
    </source>
</evidence>
<evidence type="ECO:0000256" key="13">
    <source>
        <dbReference type="ARBA" id="ARBA00023136"/>
    </source>
</evidence>
<keyword evidence="12" id="KW-0902">Two-component regulatory system</keyword>
<evidence type="ECO:0000256" key="10">
    <source>
        <dbReference type="ARBA" id="ARBA00022840"/>
    </source>
</evidence>